<comment type="caution">
    <text evidence="2">The sequence shown here is derived from an EMBL/GenBank/DDBJ whole genome shotgun (WGS) entry which is preliminary data.</text>
</comment>
<dbReference type="EMBL" id="BARV01036273">
    <property type="protein sequence ID" value="GAI52241.1"/>
    <property type="molecule type" value="Genomic_DNA"/>
</dbReference>
<evidence type="ECO:0000259" key="1">
    <source>
        <dbReference type="Pfam" id="PF13567"/>
    </source>
</evidence>
<gene>
    <name evidence="2" type="ORF">S06H3_56399</name>
</gene>
<proteinExistence type="predicted"/>
<protein>
    <recommendedName>
        <fullName evidence="1">DUF4131 domain-containing protein</fullName>
    </recommendedName>
</protein>
<dbReference type="InterPro" id="IPR025405">
    <property type="entry name" value="DUF4131"/>
</dbReference>
<sequence>MVKTDPEVRDKTTHIRLSAIEIKRDNGWQEVSGDALLFVPRYPTYEYGDVLQVTGKLETPPKLDDFDYKGYLAHQGIYSTMLYPEIEISERGKGIKPLEWVYSLRNGLSQTLTEVLPEPQ</sequence>
<name>X1QBR3_9ZZZZ</name>
<feature type="non-terminal residue" evidence="2">
    <location>
        <position position="120"/>
    </location>
</feature>
<organism evidence="2">
    <name type="scientific">marine sediment metagenome</name>
    <dbReference type="NCBI Taxonomy" id="412755"/>
    <lineage>
        <taxon>unclassified sequences</taxon>
        <taxon>metagenomes</taxon>
        <taxon>ecological metagenomes</taxon>
    </lineage>
</organism>
<reference evidence="2" key="1">
    <citation type="journal article" date="2014" name="Front. Microbiol.">
        <title>High frequency of phylogenetically diverse reductive dehalogenase-homologous genes in deep subseafloor sedimentary metagenomes.</title>
        <authorList>
            <person name="Kawai M."/>
            <person name="Futagami T."/>
            <person name="Toyoda A."/>
            <person name="Takaki Y."/>
            <person name="Nishi S."/>
            <person name="Hori S."/>
            <person name="Arai W."/>
            <person name="Tsubouchi T."/>
            <person name="Morono Y."/>
            <person name="Uchiyama I."/>
            <person name="Ito T."/>
            <person name="Fujiyama A."/>
            <person name="Inagaki F."/>
            <person name="Takami H."/>
        </authorList>
    </citation>
    <scope>NUCLEOTIDE SEQUENCE</scope>
    <source>
        <strain evidence="2">Expedition CK06-06</strain>
    </source>
</reference>
<accession>X1QBR3</accession>
<dbReference type="AlphaFoldDB" id="X1QBR3"/>
<evidence type="ECO:0000313" key="2">
    <source>
        <dbReference type="EMBL" id="GAI52241.1"/>
    </source>
</evidence>
<feature type="domain" description="DUF4131" evidence="1">
    <location>
        <begin position="2"/>
        <end position="87"/>
    </location>
</feature>
<dbReference type="Pfam" id="PF13567">
    <property type="entry name" value="DUF4131"/>
    <property type="match status" value="1"/>
</dbReference>